<organism evidence="10">
    <name type="scientific">Anopheles sinensis</name>
    <name type="common">Mosquito</name>
    <dbReference type="NCBI Taxonomy" id="74873"/>
    <lineage>
        <taxon>Eukaryota</taxon>
        <taxon>Metazoa</taxon>
        <taxon>Ecdysozoa</taxon>
        <taxon>Arthropoda</taxon>
        <taxon>Hexapoda</taxon>
        <taxon>Insecta</taxon>
        <taxon>Pterygota</taxon>
        <taxon>Neoptera</taxon>
        <taxon>Endopterygota</taxon>
        <taxon>Diptera</taxon>
        <taxon>Nematocera</taxon>
        <taxon>Culicoidea</taxon>
        <taxon>Culicidae</taxon>
        <taxon>Anophelinae</taxon>
        <taxon>Anopheles</taxon>
    </lineage>
</organism>
<protein>
    <submittedName>
        <fullName evidence="10">AGAP009220-PA-like protein</fullName>
    </submittedName>
</protein>
<keyword evidence="12" id="KW-1185">Reference proteome</keyword>
<dbReference type="InterPro" id="IPR043504">
    <property type="entry name" value="Peptidase_S1_PA_chymotrypsin"/>
</dbReference>
<gene>
    <name evidence="10" type="ORF">ZHAS_00013849</name>
</gene>
<dbReference type="Gene3D" id="2.40.10.10">
    <property type="entry name" value="Trypsin-like serine proteases"/>
    <property type="match status" value="1"/>
</dbReference>
<evidence type="ECO:0000256" key="5">
    <source>
        <dbReference type="ARBA" id="ARBA00022859"/>
    </source>
</evidence>
<keyword evidence="4" id="KW-0732">Signal</keyword>
<dbReference type="OrthoDB" id="547031at2759"/>
<evidence type="ECO:0000259" key="9">
    <source>
        <dbReference type="PROSITE" id="PS50240"/>
    </source>
</evidence>
<dbReference type="PANTHER" id="PTHR24256">
    <property type="entry name" value="TRYPTASE-RELATED"/>
    <property type="match status" value="1"/>
</dbReference>
<evidence type="ECO:0000256" key="1">
    <source>
        <dbReference type="ARBA" id="ARBA00004613"/>
    </source>
</evidence>
<evidence type="ECO:0000313" key="12">
    <source>
        <dbReference type="Proteomes" id="UP000030765"/>
    </source>
</evidence>
<keyword evidence="3" id="KW-0399">Innate immunity</keyword>
<dbReference type="GO" id="GO:0004252">
    <property type="term" value="F:serine-type endopeptidase activity"/>
    <property type="evidence" value="ECO:0007669"/>
    <property type="project" value="InterPro"/>
</dbReference>
<reference evidence="11" key="2">
    <citation type="submission" date="2020-05" db="UniProtKB">
        <authorList>
            <consortium name="EnsemblMetazoa"/>
        </authorList>
    </citation>
    <scope>IDENTIFICATION</scope>
</reference>
<keyword evidence="6" id="KW-1015">Disulfide bond</keyword>
<evidence type="ECO:0000256" key="8">
    <source>
        <dbReference type="ARBA" id="ARBA00024195"/>
    </source>
</evidence>
<evidence type="ECO:0000256" key="6">
    <source>
        <dbReference type="ARBA" id="ARBA00023157"/>
    </source>
</evidence>
<dbReference type="GO" id="GO:0006508">
    <property type="term" value="P:proteolysis"/>
    <property type="evidence" value="ECO:0007669"/>
    <property type="project" value="InterPro"/>
</dbReference>
<comment type="subcellular location">
    <subcellularLocation>
        <location evidence="1">Secreted</location>
    </subcellularLocation>
</comment>
<evidence type="ECO:0000313" key="11">
    <source>
        <dbReference type="EnsemblMetazoa" id="ASIC013849-PA"/>
    </source>
</evidence>
<dbReference type="EMBL" id="ATLV01020891">
    <property type="status" value="NOT_ANNOTATED_CDS"/>
    <property type="molecule type" value="Genomic_DNA"/>
</dbReference>
<feature type="domain" description="Peptidase S1" evidence="9">
    <location>
        <begin position="1"/>
        <end position="83"/>
    </location>
</feature>
<proteinExistence type="inferred from homology"/>
<dbReference type="EMBL" id="KE525309">
    <property type="protein sequence ID" value="KFB45887.1"/>
    <property type="molecule type" value="Genomic_DNA"/>
</dbReference>
<dbReference type="InterPro" id="IPR051487">
    <property type="entry name" value="Ser/Thr_Proteases_Immune/Dev"/>
</dbReference>
<accession>A0A084W6P3</accession>
<evidence type="ECO:0000256" key="2">
    <source>
        <dbReference type="ARBA" id="ARBA00022525"/>
    </source>
</evidence>
<dbReference type="InterPro" id="IPR009003">
    <property type="entry name" value="Peptidase_S1_PA"/>
</dbReference>
<dbReference type="PROSITE" id="PS50240">
    <property type="entry name" value="TRYPSIN_DOM"/>
    <property type="match status" value="1"/>
</dbReference>
<dbReference type="SUPFAM" id="SSF50494">
    <property type="entry name" value="Trypsin-like serine proteases"/>
    <property type="match status" value="1"/>
</dbReference>
<dbReference type="InterPro" id="IPR001254">
    <property type="entry name" value="Trypsin_dom"/>
</dbReference>
<reference evidence="10 12" key="1">
    <citation type="journal article" date="2014" name="BMC Genomics">
        <title>Genome sequence of Anopheles sinensis provides insight into genetics basis of mosquito competence for malaria parasites.</title>
        <authorList>
            <person name="Zhou D."/>
            <person name="Zhang D."/>
            <person name="Ding G."/>
            <person name="Shi L."/>
            <person name="Hou Q."/>
            <person name="Ye Y."/>
            <person name="Xu Y."/>
            <person name="Zhou H."/>
            <person name="Xiong C."/>
            <person name="Li S."/>
            <person name="Yu J."/>
            <person name="Hong S."/>
            <person name="Yu X."/>
            <person name="Zou P."/>
            <person name="Chen C."/>
            <person name="Chang X."/>
            <person name="Wang W."/>
            <person name="Lv Y."/>
            <person name="Sun Y."/>
            <person name="Ma L."/>
            <person name="Shen B."/>
            <person name="Zhu C."/>
        </authorList>
    </citation>
    <scope>NUCLEOTIDE SEQUENCE [LARGE SCALE GENOMIC DNA]</scope>
</reference>
<evidence type="ECO:0000256" key="4">
    <source>
        <dbReference type="ARBA" id="ARBA00022729"/>
    </source>
</evidence>
<dbReference type="EnsemblMetazoa" id="ASIC013849-RA">
    <property type="protein sequence ID" value="ASIC013849-PA"/>
    <property type="gene ID" value="ASIC013849"/>
</dbReference>
<evidence type="ECO:0000256" key="7">
    <source>
        <dbReference type="ARBA" id="ARBA00023180"/>
    </source>
</evidence>
<evidence type="ECO:0000313" key="10">
    <source>
        <dbReference type="EMBL" id="KFB45887.1"/>
    </source>
</evidence>
<evidence type="ECO:0000256" key="3">
    <source>
        <dbReference type="ARBA" id="ARBA00022588"/>
    </source>
</evidence>
<dbReference type="AlphaFoldDB" id="A0A084W6P3"/>
<dbReference type="STRING" id="74873.A0A084W6P3"/>
<sequence>MDRFLGHSSFHLFDTHICAIGVLARSGSCFGNSGGPLICETKAEQSVSIALMSFGLNSCGLVSSPAVFTRVESFIDWILYQLED</sequence>
<dbReference type="Pfam" id="PF00089">
    <property type="entry name" value="Trypsin"/>
    <property type="match status" value="1"/>
</dbReference>
<keyword evidence="2" id="KW-0964">Secreted</keyword>
<name>A0A084W6P3_ANOSI</name>
<keyword evidence="7" id="KW-0325">Glycoprotein</keyword>
<dbReference type="GO" id="GO:0005576">
    <property type="term" value="C:extracellular region"/>
    <property type="evidence" value="ECO:0007669"/>
    <property type="project" value="UniProtKB-SubCell"/>
</dbReference>
<comment type="similarity">
    <text evidence="8">Belongs to the peptidase S1 family. CLIP subfamily.</text>
</comment>
<keyword evidence="5" id="KW-0391">Immunity</keyword>
<dbReference type="Proteomes" id="UP000030765">
    <property type="component" value="Unassembled WGS sequence"/>
</dbReference>
<dbReference type="GO" id="GO:0045087">
    <property type="term" value="P:innate immune response"/>
    <property type="evidence" value="ECO:0007669"/>
    <property type="project" value="UniProtKB-KW"/>
</dbReference>
<dbReference type="VEuPathDB" id="VectorBase:ASIC013849"/>